<dbReference type="AlphaFoldDB" id="A0A392V7C9"/>
<dbReference type="EMBL" id="LXQA011085203">
    <property type="protein sequence ID" value="MCI84206.1"/>
    <property type="molecule type" value="Genomic_DNA"/>
</dbReference>
<accession>A0A392V7C9</accession>
<dbReference type="Proteomes" id="UP000265520">
    <property type="component" value="Unassembled WGS sequence"/>
</dbReference>
<keyword evidence="2" id="KW-1185">Reference proteome</keyword>
<evidence type="ECO:0000313" key="2">
    <source>
        <dbReference type="Proteomes" id="UP000265520"/>
    </source>
</evidence>
<feature type="non-terminal residue" evidence="1">
    <location>
        <position position="1"/>
    </location>
</feature>
<name>A0A392V7C9_9FABA</name>
<comment type="caution">
    <text evidence="1">The sequence shown here is derived from an EMBL/GenBank/DDBJ whole genome shotgun (WGS) entry which is preliminary data.</text>
</comment>
<proteinExistence type="predicted"/>
<reference evidence="1 2" key="1">
    <citation type="journal article" date="2018" name="Front. Plant Sci.">
        <title>Red Clover (Trifolium pratense) and Zigzag Clover (T. medium) - A Picture of Genomic Similarities and Differences.</title>
        <authorList>
            <person name="Dluhosova J."/>
            <person name="Istvanek J."/>
            <person name="Nedelnik J."/>
            <person name="Repkova J."/>
        </authorList>
    </citation>
    <scope>NUCLEOTIDE SEQUENCE [LARGE SCALE GENOMIC DNA]</scope>
    <source>
        <strain evidence="2">cv. 10/8</strain>
        <tissue evidence="1">Leaf</tissue>
    </source>
</reference>
<protein>
    <submittedName>
        <fullName evidence="1">Uncharacterized protein</fullName>
    </submittedName>
</protein>
<evidence type="ECO:0000313" key="1">
    <source>
        <dbReference type="EMBL" id="MCI84206.1"/>
    </source>
</evidence>
<organism evidence="1 2">
    <name type="scientific">Trifolium medium</name>
    <dbReference type="NCBI Taxonomy" id="97028"/>
    <lineage>
        <taxon>Eukaryota</taxon>
        <taxon>Viridiplantae</taxon>
        <taxon>Streptophyta</taxon>
        <taxon>Embryophyta</taxon>
        <taxon>Tracheophyta</taxon>
        <taxon>Spermatophyta</taxon>
        <taxon>Magnoliopsida</taxon>
        <taxon>eudicotyledons</taxon>
        <taxon>Gunneridae</taxon>
        <taxon>Pentapetalae</taxon>
        <taxon>rosids</taxon>
        <taxon>fabids</taxon>
        <taxon>Fabales</taxon>
        <taxon>Fabaceae</taxon>
        <taxon>Papilionoideae</taxon>
        <taxon>50 kb inversion clade</taxon>
        <taxon>NPAAA clade</taxon>
        <taxon>Hologalegina</taxon>
        <taxon>IRL clade</taxon>
        <taxon>Trifolieae</taxon>
        <taxon>Trifolium</taxon>
    </lineage>
</organism>
<sequence length="34" mass="3750">SPIMYQFLGACDYKALSINRVIPNLIVALFPNAP</sequence>